<protein>
    <submittedName>
        <fullName evidence="3">Protein PHR1-LIKE 1-like</fullName>
    </submittedName>
</protein>
<organism evidence="3 4">
    <name type="scientific">Tripterygium wilfordii</name>
    <name type="common">Thunder God vine</name>
    <dbReference type="NCBI Taxonomy" id="458696"/>
    <lineage>
        <taxon>Eukaryota</taxon>
        <taxon>Viridiplantae</taxon>
        <taxon>Streptophyta</taxon>
        <taxon>Embryophyta</taxon>
        <taxon>Tracheophyta</taxon>
        <taxon>Spermatophyta</taxon>
        <taxon>Magnoliopsida</taxon>
        <taxon>eudicotyledons</taxon>
        <taxon>Gunneridae</taxon>
        <taxon>Pentapetalae</taxon>
        <taxon>rosids</taxon>
        <taxon>fabids</taxon>
        <taxon>Celastrales</taxon>
        <taxon>Celastraceae</taxon>
        <taxon>Tripterygium</taxon>
    </lineage>
</organism>
<feature type="compositionally biased region" description="Basic and acidic residues" evidence="1">
    <location>
        <begin position="302"/>
        <end position="316"/>
    </location>
</feature>
<evidence type="ECO:0000259" key="2">
    <source>
        <dbReference type="Pfam" id="PF14379"/>
    </source>
</evidence>
<proteinExistence type="predicted"/>
<feature type="compositionally biased region" description="Polar residues" evidence="1">
    <location>
        <begin position="261"/>
        <end position="273"/>
    </location>
</feature>
<feature type="region of interest" description="Disordered" evidence="1">
    <location>
        <begin position="75"/>
        <end position="94"/>
    </location>
</feature>
<evidence type="ECO:0000256" key="1">
    <source>
        <dbReference type="SAM" id="MobiDB-lite"/>
    </source>
</evidence>
<feature type="domain" description="MYB-CC type transcription factor LHEQLE-containing" evidence="2">
    <location>
        <begin position="185"/>
        <end position="231"/>
    </location>
</feature>
<dbReference type="Proteomes" id="UP000593562">
    <property type="component" value="Unassembled WGS sequence"/>
</dbReference>
<dbReference type="Gene3D" id="1.10.10.60">
    <property type="entry name" value="Homeodomain-like"/>
    <property type="match status" value="1"/>
</dbReference>
<dbReference type="GO" id="GO:0003700">
    <property type="term" value="F:DNA-binding transcription factor activity"/>
    <property type="evidence" value="ECO:0007669"/>
    <property type="project" value="InterPro"/>
</dbReference>
<dbReference type="Pfam" id="PF14379">
    <property type="entry name" value="Myb_CC_LHEQLE"/>
    <property type="match status" value="1"/>
</dbReference>
<gene>
    <name evidence="3" type="ORF">HS088_TW02G01096</name>
</gene>
<dbReference type="PANTHER" id="PTHR31499:SF11">
    <property type="entry name" value="MYB FAMILY TRANSCRIPTION FACTOR PHL8"/>
    <property type="match status" value="1"/>
</dbReference>
<reference evidence="3 4" key="1">
    <citation type="journal article" date="2020" name="Nat. Commun.">
        <title>Genome of Tripterygium wilfordii and identification of cytochrome P450 involved in triptolide biosynthesis.</title>
        <authorList>
            <person name="Tu L."/>
            <person name="Su P."/>
            <person name="Zhang Z."/>
            <person name="Gao L."/>
            <person name="Wang J."/>
            <person name="Hu T."/>
            <person name="Zhou J."/>
            <person name="Zhang Y."/>
            <person name="Zhao Y."/>
            <person name="Liu Y."/>
            <person name="Song Y."/>
            <person name="Tong Y."/>
            <person name="Lu Y."/>
            <person name="Yang J."/>
            <person name="Xu C."/>
            <person name="Jia M."/>
            <person name="Peters R.J."/>
            <person name="Huang L."/>
            <person name="Gao W."/>
        </authorList>
    </citation>
    <scope>NUCLEOTIDE SEQUENCE [LARGE SCALE GENOMIC DNA]</scope>
    <source>
        <strain evidence="4">cv. XIE 37</strain>
        <tissue evidence="3">Leaf</tissue>
    </source>
</reference>
<evidence type="ECO:0000313" key="3">
    <source>
        <dbReference type="EMBL" id="KAF5752076.1"/>
    </source>
</evidence>
<sequence>MMTKSPQSSGFCAQLQQTHLDSFTGPKNNEGMEMLSQGRPWNEPHISGFFPHHPPPTQHSNYYYLLRESAAAPTDHQKQVSWVPDPEATSSAAAAENKETINPPPFFDFLGVEATPKGLMRVMGIHGLTLYHLKSHLQKDRLVKSQPSETSINTNHEDFRDIQNIDTHLRGNVDDGTQSQINESLQIAQVLQLQMGVQRKLHERIEVQRRLQLRIEAQGKYLQSVLKKAREMLFGYGSSTISLGLVKAELSHLVSVVNSRCPSPSVSELTETGGSMPKQVERKQMRGTVCSVESSLTSSESSGRKEEKQPKNDSGETLKPTMTSTEHPLMDIYLEGEETSNQYNERKRKVSTISGGICVEQPLAKSPHLNHSGVFHTIDLNS</sequence>
<name>A0A7J7E1A3_TRIWF</name>
<evidence type="ECO:0000313" key="4">
    <source>
        <dbReference type="Proteomes" id="UP000593562"/>
    </source>
</evidence>
<dbReference type="PANTHER" id="PTHR31499">
    <property type="entry name" value="MYB FAMILY TRANSCRIPTION FACTOR PHL11"/>
    <property type="match status" value="1"/>
</dbReference>
<keyword evidence="4" id="KW-1185">Reference proteome</keyword>
<comment type="caution">
    <text evidence="3">The sequence shown here is derived from an EMBL/GenBank/DDBJ whole genome shotgun (WGS) entry which is preliminary data.</text>
</comment>
<dbReference type="InterPro" id="IPR046955">
    <property type="entry name" value="PHR1-like"/>
</dbReference>
<feature type="region of interest" description="Disordered" evidence="1">
    <location>
        <begin position="261"/>
        <end position="327"/>
    </location>
</feature>
<dbReference type="AlphaFoldDB" id="A0A7J7E1A3"/>
<feature type="compositionally biased region" description="Low complexity" evidence="1">
    <location>
        <begin position="288"/>
        <end position="301"/>
    </location>
</feature>
<dbReference type="EMBL" id="JAAARO010000002">
    <property type="protein sequence ID" value="KAF5752076.1"/>
    <property type="molecule type" value="Genomic_DNA"/>
</dbReference>
<accession>A0A7J7E1A3</accession>
<dbReference type="InterPro" id="IPR025756">
    <property type="entry name" value="Myb_CC_LHEQLE"/>
</dbReference>
<dbReference type="InParanoid" id="A0A7J7E1A3"/>